<comment type="catalytic activity">
    <reaction evidence="12">
        <text>ATP + H2O = ADP + phosphate + H(+)</text>
        <dbReference type="Rhea" id="RHEA:13065"/>
        <dbReference type="ChEBI" id="CHEBI:15377"/>
        <dbReference type="ChEBI" id="CHEBI:15378"/>
        <dbReference type="ChEBI" id="CHEBI:30616"/>
        <dbReference type="ChEBI" id="CHEBI:43474"/>
        <dbReference type="ChEBI" id="CHEBI:456216"/>
        <dbReference type="EC" id="3.6.4.13"/>
    </reaction>
</comment>
<dbReference type="InterPro" id="IPR025313">
    <property type="entry name" value="SPB4-like_CTE"/>
</dbReference>
<dbReference type="GO" id="GO:0005730">
    <property type="term" value="C:nucleolus"/>
    <property type="evidence" value="ECO:0007669"/>
    <property type="project" value="UniProtKB-SubCell"/>
</dbReference>
<dbReference type="PROSITE" id="PS51194">
    <property type="entry name" value="HELICASE_CTER"/>
    <property type="match status" value="1"/>
</dbReference>
<dbReference type="InterPro" id="IPR014001">
    <property type="entry name" value="Helicase_ATP-bd"/>
</dbReference>
<feature type="compositionally biased region" description="Basic and acidic residues" evidence="13">
    <location>
        <begin position="517"/>
        <end position="526"/>
    </location>
</feature>
<comment type="caution">
    <text evidence="16">The sequence shown here is derived from an EMBL/GenBank/DDBJ whole genome shotgun (WGS) entry which is preliminary data.</text>
</comment>
<name>A0AAV5RJY9_STABA</name>
<feature type="compositionally biased region" description="Polar residues" evidence="13">
    <location>
        <begin position="527"/>
        <end position="536"/>
    </location>
</feature>
<dbReference type="PROSITE" id="PS51192">
    <property type="entry name" value="HELICASE_ATP_BIND_1"/>
    <property type="match status" value="1"/>
</dbReference>
<dbReference type="InterPro" id="IPR027417">
    <property type="entry name" value="P-loop_NTPase"/>
</dbReference>
<evidence type="ECO:0000259" key="15">
    <source>
        <dbReference type="PROSITE" id="PS51194"/>
    </source>
</evidence>
<feature type="region of interest" description="Disordered" evidence="13">
    <location>
        <begin position="517"/>
        <end position="536"/>
    </location>
</feature>
<keyword evidence="6 12" id="KW-0347">Helicase</keyword>
<feature type="domain" description="Helicase ATP-binding" evidence="14">
    <location>
        <begin position="41"/>
        <end position="223"/>
    </location>
</feature>
<dbReference type="Gene3D" id="3.40.50.300">
    <property type="entry name" value="P-loop containing nucleotide triphosphate hydrolases"/>
    <property type="match status" value="2"/>
</dbReference>
<protein>
    <recommendedName>
        <fullName evidence="12">ATP-dependent RNA helicase</fullName>
        <ecNumber evidence="12">3.6.4.13</ecNumber>
    </recommendedName>
</protein>
<dbReference type="GO" id="GO:0005524">
    <property type="term" value="F:ATP binding"/>
    <property type="evidence" value="ECO:0007669"/>
    <property type="project" value="UniProtKB-UniRule"/>
</dbReference>
<keyword evidence="2" id="KW-0690">Ribosome biogenesis</keyword>
<evidence type="ECO:0000256" key="7">
    <source>
        <dbReference type="ARBA" id="ARBA00022840"/>
    </source>
</evidence>
<dbReference type="InterPro" id="IPR001650">
    <property type="entry name" value="Helicase_C-like"/>
</dbReference>
<gene>
    <name evidence="16" type="ORF">DASB73_020010</name>
</gene>
<evidence type="ECO:0000256" key="6">
    <source>
        <dbReference type="ARBA" id="ARBA00022806"/>
    </source>
</evidence>
<keyword evidence="9" id="KW-0175">Coiled coil</keyword>
<keyword evidence="17" id="KW-1185">Reference proteome</keyword>
<evidence type="ECO:0000256" key="1">
    <source>
        <dbReference type="ARBA" id="ARBA00004604"/>
    </source>
</evidence>
<dbReference type="GO" id="GO:0006364">
    <property type="term" value="P:rRNA processing"/>
    <property type="evidence" value="ECO:0007669"/>
    <property type="project" value="UniProtKB-KW"/>
</dbReference>
<dbReference type="CDD" id="cd17960">
    <property type="entry name" value="DEADc_DDX55"/>
    <property type="match status" value="1"/>
</dbReference>
<dbReference type="Proteomes" id="UP001362899">
    <property type="component" value="Unassembled WGS sequence"/>
</dbReference>
<keyword evidence="5 12" id="KW-0378">Hydrolase</keyword>
<feature type="domain" description="Helicase C-terminal" evidence="15">
    <location>
        <begin position="252"/>
        <end position="408"/>
    </location>
</feature>
<sequence>MGSSSKSEARLKWGKPLLPWMIEAVQLLGFEKMTPVQAATIPLLSGNKDVVCEAVTGSGKTLAFLLPVLLRLSKSDQKLAMGQMNAVIVEPTRELAHQTHKVLTELIELSPVPGAVKTQLVTGGNQSSRVQDVQTFLHKRPNILVATPGRLLDLLKAQHVNTKALDILIFDEGDRLLDSDSNQTIPSILSLLPKQKRCALFSATMNADVIRDIVTMGMRNPVKVKVSANQTPDQLEICYHTYGTDPIEKIPLAINLLNQTEFKKAIVYIPTCVSVTFWYQVFKLYNINVEGMFSLHGKLLQTPRQKTLDKFANSMERCVLLTTDVAARGLDIPDVDFVLQLDAPNDPNMFVHRAGRTGRAGRHGLCTVLLNADLELGYIDFMKVRKVNMVEGKEIEIDETTLNSKDYLEILQKFTKSDRANHDLAIRSFLSLVRYYMKHSATSIFRLDSLDLFALAKSFGVLKMPRMPELKNKEIPNEGWLTDAFDIDHDLKYKDSKAEAVRLQKLEERIAKKIENEQRKDRESKSGKTNQDVVVNKNTAWSGKIERKQTAQLRREKRQLRAIFKKSKEPEVDSDDNTQQDWKEIISERKAKKAKVDNSMFADL</sequence>
<comment type="subcellular location">
    <subcellularLocation>
        <location evidence="1">Nucleus</location>
        <location evidence="1">Nucleolus</location>
    </subcellularLocation>
</comment>
<dbReference type="GO" id="GO:0003724">
    <property type="term" value="F:RNA helicase activity"/>
    <property type="evidence" value="ECO:0007669"/>
    <property type="project" value="UniProtKB-EC"/>
</dbReference>
<evidence type="ECO:0000313" key="16">
    <source>
        <dbReference type="EMBL" id="GMM51043.1"/>
    </source>
</evidence>
<evidence type="ECO:0000256" key="3">
    <source>
        <dbReference type="ARBA" id="ARBA00022552"/>
    </source>
</evidence>
<evidence type="ECO:0000256" key="5">
    <source>
        <dbReference type="ARBA" id="ARBA00022801"/>
    </source>
</evidence>
<evidence type="ECO:0000313" key="17">
    <source>
        <dbReference type="Proteomes" id="UP001362899"/>
    </source>
</evidence>
<evidence type="ECO:0000256" key="11">
    <source>
        <dbReference type="ARBA" id="ARBA00038002"/>
    </source>
</evidence>
<evidence type="ECO:0000256" key="4">
    <source>
        <dbReference type="ARBA" id="ARBA00022741"/>
    </source>
</evidence>
<evidence type="ECO:0000256" key="8">
    <source>
        <dbReference type="ARBA" id="ARBA00022884"/>
    </source>
</evidence>
<evidence type="ECO:0000256" key="12">
    <source>
        <dbReference type="RuleBase" id="RU365068"/>
    </source>
</evidence>
<accession>A0AAV5RJY9</accession>
<dbReference type="Pfam" id="PF00271">
    <property type="entry name" value="Helicase_C"/>
    <property type="match status" value="1"/>
</dbReference>
<dbReference type="SMART" id="SM00490">
    <property type="entry name" value="HELICc"/>
    <property type="match status" value="1"/>
</dbReference>
<comment type="domain">
    <text evidence="12">The Q motif is unique to and characteristic of the DEAD box family of RNA helicases and controls ATP binding and hydrolysis.</text>
</comment>
<keyword evidence="7 12" id="KW-0067">ATP-binding</keyword>
<evidence type="ECO:0000259" key="14">
    <source>
        <dbReference type="PROSITE" id="PS51192"/>
    </source>
</evidence>
<dbReference type="Pfam" id="PF00270">
    <property type="entry name" value="DEAD"/>
    <property type="match status" value="1"/>
</dbReference>
<dbReference type="Pfam" id="PF23681">
    <property type="entry name" value="CTT_SPB4"/>
    <property type="match status" value="1"/>
</dbReference>
<feature type="region of interest" description="Disordered" evidence="13">
    <location>
        <begin position="557"/>
        <end position="580"/>
    </location>
</feature>
<dbReference type="SUPFAM" id="SSF52540">
    <property type="entry name" value="P-loop containing nucleoside triphosphate hydrolases"/>
    <property type="match status" value="1"/>
</dbReference>
<evidence type="ECO:0000256" key="10">
    <source>
        <dbReference type="ARBA" id="ARBA00023242"/>
    </source>
</evidence>
<dbReference type="GO" id="GO:0003723">
    <property type="term" value="F:RNA binding"/>
    <property type="evidence" value="ECO:0007669"/>
    <property type="project" value="UniProtKB-UniRule"/>
</dbReference>
<dbReference type="EC" id="3.6.4.13" evidence="12"/>
<keyword evidence="10" id="KW-0539">Nucleus</keyword>
<dbReference type="CDD" id="cd18787">
    <property type="entry name" value="SF2_C_DEAD"/>
    <property type="match status" value="1"/>
</dbReference>
<dbReference type="AlphaFoldDB" id="A0AAV5RJY9"/>
<keyword evidence="3" id="KW-0698">rRNA processing</keyword>
<keyword evidence="4 12" id="KW-0547">Nucleotide-binding</keyword>
<evidence type="ECO:0000256" key="2">
    <source>
        <dbReference type="ARBA" id="ARBA00022517"/>
    </source>
</evidence>
<comment type="similarity">
    <text evidence="11">Belongs to the DEAD box helicase family. DDX55/SPB4 subfamily.</text>
</comment>
<dbReference type="EMBL" id="BTGC01000003">
    <property type="protein sequence ID" value="GMM51043.1"/>
    <property type="molecule type" value="Genomic_DNA"/>
</dbReference>
<proteinExistence type="inferred from homology"/>
<dbReference type="SMART" id="SM00487">
    <property type="entry name" value="DEXDc"/>
    <property type="match status" value="1"/>
</dbReference>
<dbReference type="SMART" id="SM01178">
    <property type="entry name" value="DUF4217"/>
    <property type="match status" value="1"/>
</dbReference>
<keyword evidence="8 12" id="KW-0694">RNA-binding</keyword>
<reference evidence="16 17" key="1">
    <citation type="journal article" date="2023" name="Elife">
        <title>Identification of key yeast species and microbe-microbe interactions impacting larval growth of Drosophila in the wild.</title>
        <authorList>
            <person name="Mure A."/>
            <person name="Sugiura Y."/>
            <person name="Maeda R."/>
            <person name="Honda K."/>
            <person name="Sakurai N."/>
            <person name="Takahashi Y."/>
            <person name="Watada M."/>
            <person name="Katoh T."/>
            <person name="Gotoh A."/>
            <person name="Gotoh Y."/>
            <person name="Taniguchi I."/>
            <person name="Nakamura K."/>
            <person name="Hayashi T."/>
            <person name="Katayama T."/>
            <person name="Uemura T."/>
            <person name="Hattori Y."/>
        </authorList>
    </citation>
    <scope>NUCLEOTIDE SEQUENCE [LARGE SCALE GENOMIC DNA]</scope>
    <source>
        <strain evidence="16 17">SB-73</strain>
    </source>
</reference>
<dbReference type="GO" id="GO:0016787">
    <property type="term" value="F:hydrolase activity"/>
    <property type="evidence" value="ECO:0007669"/>
    <property type="project" value="UniProtKB-KW"/>
</dbReference>
<dbReference type="InterPro" id="IPR011545">
    <property type="entry name" value="DEAD/DEAH_box_helicase_dom"/>
</dbReference>
<dbReference type="Pfam" id="PF13959">
    <property type="entry name" value="CTE_SPB4"/>
    <property type="match status" value="1"/>
</dbReference>
<organism evidence="16 17">
    <name type="scientific">Starmerella bacillaris</name>
    <name type="common">Yeast</name>
    <name type="synonym">Candida zemplinina</name>
    <dbReference type="NCBI Taxonomy" id="1247836"/>
    <lineage>
        <taxon>Eukaryota</taxon>
        <taxon>Fungi</taxon>
        <taxon>Dikarya</taxon>
        <taxon>Ascomycota</taxon>
        <taxon>Saccharomycotina</taxon>
        <taxon>Dipodascomycetes</taxon>
        <taxon>Dipodascales</taxon>
        <taxon>Trichomonascaceae</taxon>
        <taxon>Starmerella</taxon>
    </lineage>
</organism>
<comment type="function">
    <text evidence="12">RNA helicase.</text>
</comment>
<evidence type="ECO:0000256" key="13">
    <source>
        <dbReference type="SAM" id="MobiDB-lite"/>
    </source>
</evidence>
<dbReference type="PANTHER" id="PTHR24031">
    <property type="entry name" value="RNA HELICASE"/>
    <property type="match status" value="1"/>
</dbReference>
<evidence type="ECO:0000256" key="9">
    <source>
        <dbReference type="ARBA" id="ARBA00023054"/>
    </source>
</evidence>
<dbReference type="InterPro" id="IPR056330">
    <property type="entry name" value="CTT_SPB4"/>
</dbReference>